<comment type="caution">
    <text evidence="6">Lacks conserved residue(s) required for the propagation of feature annotation.</text>
</comment>
<accession>A0A1D9MK48</accession>
<comment type="subunit">
    <text evidence="6">Homotetramer. Forms an RuvA(8)-RuvB(12)-Holliday junction (HJ) complex. HJ DNA is sandwiched between 2 RuvA tetramers; dsDNA enters through RuvA and exits via RuvB. An RuvB hexamer assembles on each DNA strand where it exits the tetramer. Each RuvB hexamer is contacted by two RuvA subunits (via domain III) on 2 adjacent RuvB subunits; this complex drives branch migration. In the full resolvosome a probable DNA-RuvA(4)-RuvB(12)-RuvC(2) complex forms which resolves the HJ.</text>
</comment>
<feature type="domain" description="Helix-hairpin-helix DNA-binding motif class 1" evidence="7">
    <location>
        <begin position="72"/>
        <end position="91"/>
    </location>
</feature>
<evidence type="ECO:0000256" key="1">
    <source>
        <dbReference type="ARBA" id="ARBA00022490"/>
    </source>
</evidence>
<dbReference type="Gene3D" id="2.40.50.140">
    <property type="entry name" value="Nucleic acid-binding proteins"/>
    <property type="match status" value="1"/>
</dbReference>
<dbReference type="GO" id="GO:0006281">
    <property type="term" value="P:DNA repair"/>
    <property type="evidence" value="ECO:0007669"/>
    <property type="project" value="UniProtKB-UniRule"/>
</dbReference>
<comment type="function">
    <text evidence="6">The RuvA-RuvB-RuvC complex processes Holliday junction (HJ) DNA during genetic recombination and DNA repair, while the RuvA-RuvB complex plays an important role in the rescue of blocked DNA replication forks via replication fork reversal (RFR). RuvA specifically binds to HJ cruciform DNA, conferring on it an open structure. The RuvB hexamer acts as an ATP-dependent pump, pulling dsDNA into and through the RuvAB complex. HJ branch migration allows RuvC to scan DNA until it finds its consensus sequence, where it cleaves and resolves the cruciform DNA.</text>
</comment>
<dbReference type="Pfam" id="PF14520">
    <property type="entry name" value="HHH_5"/>
    <property type="match status" value="1"/>
</dbReference>
<keyword evidence="4 6" id="KW-0233">DNA recombination</keyword>
<dbReference type="SUPFAM" id="SSF47781">
    <property type="entry name" value="RuvA domain 2-like"/>
    <property type="match status" value="1"/>
</dbReference>
<dbReference type="InterPro" id="IPR000085">
    <property type="entry name" value="RuvA"/>
</dbReference>
<dbReference type="SMART" id="SM00278">
    <property type="entry name" value="HhH1"/>
    <property type="match status" value="2"/>
</dbReference>
<dbReference type="InterPro" id="IPR011114">
    <property type="entry name" value="RuvA_C"/>
</dbReference>
<dbReference type="KEGG" id="avu:BK816_04550"/>
<protein>
    <recommendedName>
        <fullName evidence="6">Holliday junction branch migration complex subunit RuvA</fullName>
    </recommendedName>
</protein>
<dbReference type="OrthoDB" id="5293449at2"/>
<dbReference type="GO" id="GO:0005737">
    <property type="term" value="C:cytoplasm"/>
    <property type="evidence" value="ECO:0007669"/>
    <property type="project" value="UniProtKB-SubCell"/>
</dbReference>
<keyword evidence="2 6" id="KW-0227">DNA damage</keyword>
<organism evidence="8 9">
    <name type="scientific">Boudabousia tangfeifanii</name>
    <dbReference type="NCBI Taxonomy" id="1912795"/>
    <lineage>
        <taxon>Bacteria</taxon>
        <taxon>Bacillati</taxon>
        <taxon>Actinomycetota</taxon>
        <taxon>Actinomycetes</taxon>
        <taxon>Actinomycetales</taxon>
        <taxon>Actinomycetaceae</taxon>
        <taxon>Boudabousia</taxon>
    </lineage>
</organism>
<keyword evidence="9" id="KW-1185">Reference proteome</keyword>
<keyword evidence="8" id="KW-0378">Hydrolase</keyword>
<dbReference type="CDD" id="cd14332">
    <property type="entry name" value="UBA_RuvA_C"/>
    <property type="match status" value="1"/>
</dbReference>
<evidence type="ECO:0000256" key="6">
    <source>
        <dbReference type="HAMAP-Rule" id="MF_00031"/>
    </source>
</evidence>
<dbReference type="SUPFAM" id="SSF50249">
    <property type="entry name" value="Nucleic acid-binding proteins"/>
    <property type="match status" value="1"/>
</dbReference>
<dbReference type="InterPro" id="IPR012340">
    <property type="entry name" value="NA-bd_OB-fold"/>
</dbReference>
<dbReference type="GO" id="GO:0006310">
    <property type="term" value="P:DNA recombination"/>
    <property type="evidence" value="ECO:0007669"/>
    <property type="project" value="UniProtKB-UniRule"/>
</dbReference>
<evidence type="ECO:0000256" key="3">
    <source>
        <dbReference type="ARBA" id="ARBA00023125"/>
    </source>
</evidence>
<dbReference type="Pfam" id="PF01330">
    <property type="entry name" value="RuvA_N"/>
    <property type="match status" value="1"/>
</dbReference>
<evidence type="ECO:0000313" key="9">
    <source>
        <dbReference type="Proteomes" id="UP000176288"/>
    </source>
</evidence>
<dbReference type="EMBL" id="CP017812">
    <property type="protein sequence ID" value="AOZ72656.1"/>
    <property type="molecule type" value="Genomic_DNA"/>
</dbReference>
<keyword evidence="8" id="KW-0347">Helicase</keyword>
<dbReference type="GO" id="GO:0009378">
    <property type="term" value="F:four-way junction helicase activity"/>
    <property type="evidence" value="ECO:0007669"/>
    <property type="project" value="InterPro"/>
</dbReference>
<dbReference type="STRING" id="1912795.BK816_04550"/>
<dbReference type="InterPro" id="IPR010994">
    <property type="entry name" value="RuvA_2-like"/>
</dbReference>
<reference evidence="8 9" key="1">
    <citation type="submission" date="2016-10" db="EMBL/GenBank/DDBJ databases">
        <title>Actinomyces aegypiusis sp. nov., isolated from the Aegypius monachus in Qinghai Tibet Plateau China.</title>
        <authorList>
            <person name="Wang Y."/>
        </authorList>
    </citation>
    <scope>NUCLEOTIDE SEQUENCE [LARGE SCALE GENOMIC DNA]</scope>
    <source>
        <strain evidence="8 9">VUL4_3</strain>
    </source>
</reference>
<dbReference type="SUPFAM" id="SSF46929">
    <property type="entry name" value="DNA helicase RuvA subunit, C-terminal domain"/>
    <property type="match status" value="1"/>
</dbReference>
<gene>
    <name evidence="6" type="primary">ruvA</name>
    <name evidence="8" type="ORF">BK816_04550</name>
</gene>
<keyword evidence="5 6" id="KW-0234">DNA repair</keyword>
<feature type="region of interest" description="Domain III" evidence="6">
    <location>
        <begin position="150"/>
        <end position="200"/>
    </location>
</feature>
<comment type="subcellular location">
    <subcellularLocation>
        <location evidence="6">Cytoplasm</location>
    </subcellularLocation>
</comment>
<evidence type="ECO:0000259" key="7">
    <source>
        <dbReference type="SMART" id="SM00278"/>
    </source>
</evidence>
<dbReference type="GO" id="GO:0005524">
    <property type="term" value="F:ATP binding"/>
    <property type="evidence" value="ECO:0007669"/>
    <property type="project" value="InterPro"/>
</dbReference>
<feature type="domain" description="Helix-hairpin-helix DNA-binding motif class 1" evidence="7">
    <location>
        <begin position="107"/>
        <end position="126"/>
    </location>
</feature>
<keyword evidence="3 6" id="KW-0238">DNA-binding</keyword>
<dbReference type="AlphaFoldDB" id="A0A1D9MK48"/>
<evidence type="ECO:0000313" key="8">
    <source>
        <dbReference type="EMBL" id="AOZ72656.1"/>
    </source>
</evidence>
<dbReference type="GO" id="GO:0000400">
    <property type="term" value="F:four-way junction DNA binding"/>
    <property type="evidence" value="ECO:0007669"/>
    <property type="project" value="UniProtKB-UniRule"/>
</dbReference>
<comment type="domain">
    <text evidence="6">Has three domains with a flexible linker between the domains II and III and assumes an 'L' shape. Domain III is highly mobile and contacts RuvB.</text>
</comment>
<evidence type="ECO:0000256" key="4">
    <source>
        <dbReference type="ARBA" id="ARBA00023172"/>
    </source>
</evidence>
<keyword evidence="8" id="KW-0067">ATP-binding</keyword>
<dbReference type="Pfam" id="PF07499">
    <property type="entry name" value="RuvA_C"/>
    <property type="match status" value="1"/>
</dbReference>
<evidence type="ECO:0000256" key="5">
    <source>
        <dbReference type="ARBA" id="ARBA00023204"/>
    </source>
</evidence>
<dbReference type="InterPro" id="IPR003583">
    <property type="entry name" value="Hlx-hairpin-Hlx_DNA-bd_motif"/>
</dbReference>
<comment type="similarity">
    <text evidence="6">Belongs to the RuvA family.</text>
</comment>
<dbReference type="GO" id="GO:0009379">
    <property type="term" value="C:Holliday junction helicase complex"/>
    <property type="evidence" value="ECO:0007669"/>
    <property type="project" value="InterPro"/>
</dbReference>
<dbReference type="InterPro" id="IPR036267">
    <property type="entry name" value="RuvA_C_sf"/>
</dbReference>
<dbReference type="Proteomes" id="UP000176288">
    <property type="component" value="Chromosome"/>
</dbReference>
<name>A0A1D9MK48_9ACTO</name>
<proteinExistence type="inferred from homology"/>
<sequence length="200" mass="21324">MIASLRGSVQAFGLDFVLLEVNGIGYKVFTTLSTMNELRIGNECFLSTTLVVREDSLTVFGFLASEDRDTFEVLLTLPKIGPKLALAVLNTYSATQLAQLVANKDEKALTKVPGIGAKVAARMLLDLESKLSKLMVLPPKENAESMAAVVSPTAQTVIIGLQGLGWTKLQAESAVESILQTEGDLSAGDLLKRALQELGG</sequence>
<dbReference type="InterPro" id="IPR013849">
    <property type="entry name" value="DNA_helicase_Holl-junc_RuvA_I"/>
</dbReference>
<dbReference type="Gene3D" id="1.10.8.10">
    <property type="entry name" value="DNA helicase RuvA subunit, C-terminal domain"/>
    <property type="match status" value="1"/>
</dbReference>
<keyword evidence="1 6" id="KW-0963">Cytoplasm</keyword>
<dbReference type="GO" id="GO:0048476">
    <property type="term" value="C:Holliday junction resolvase complex"/>
    <property type="evidence" value="ECO:0007669"/>
    <property type="project" value="UniProtKB-UniRule"/>
</dbReference>
<dbReference type="Gene3D" id="1.10.150.20">
    <property type="entry name" value="5' to 3' exonuclease, C-terminal subdomain"/>
    <property type="match status" value="1"/>
</dbReference>
<dbReference type="NCBIfam" id="TIGR00084">
    <property type="entry name" value="ruvA"/>
    <property type="match status" value="1"/>
</dbReference>
<keyword evidence="8" id="KW-0547">Nucleotide-binding</keyword>
<dbReference type="RefSeq" id="WP_071164122.1">
    <property type="nucleotide sequence ID" value="NZ_CP017812.1"/>
</dbReference>
<dbReference type="HAMAP" id="MF_00031">
    <property type="entry name" value="DNA_HJ_migration_RuvA"/>
    <property type="match status" value="1"/>
</dbReference>
<evidence type="ECO:0000256" key="2">
    <source>
        <dbReference type="ARBA" id="ARBA00022763"/>
    </source>
</evidence>